<accession>A0A2P2M6C8</accession>
<dbReference type="GO" id="GO:0004386">
    <property type="term" value="F:helicase activity"/>
    <property type="evidence" value="ECO:0007669"/>
    <property type="project" value="UniProtKB-KW"/>
</dbReference>
<evidence type="ECO:0000313" key="1">
    <source>
        <dbReference type="EMBL" id="MBX25782.1"/>
    </source>
</evidence>
<keyword evidence="1" id="KW-0347">Helicase</keyword>
<organism evidence="1">
    <name type="scientific">Rhizophora mucronata</name>
    <name type="common">Asiatic mangrove</name>
    <dbReference type="NCBI Taxonomy" id="61149"/>
    <lineage>
        <taxon>Eukaryota</taxon>
        <taxon>Viridiplantae</taxon>
        <taxon>Streptophyta</taxon>
        <taxon>Embryophyta</taxon>
        <taxon>Tracheophyta</taxon>
        <taxon>Spermatophyta</taxon>
        <taxon>Magnoliopsida</taxon>
        <taxon>eudicotyledons</taxon>
        <taxon>Gunneridae</taxon>
        <taxon>Pentapetalae</taxon>
        <taxon>rosids</taxon>
        <taxon>fabids</taxon>
        <taxon>Malpighiales</taxon>
        <taxon>Rhizophoraceae</taxon>
        <taxon>Rhizophora</taxon>
    </lineage>
</organism>
<reference evidence="1" key="1">
    <citation type="submission" date="2018-02" db="EMBL/GenBank/DDBJ databases">
        <title>Rhizophora mucronata_Transcriptome.</title>
        <authorList>
            <person name="Meera S.P."/>
            <person name="Sreeshan A."/>
            <person name="Augustine A."/>
        </authorList>
    </citation>
    <scope>NUCLEOTIDE SEQUENCE</scope>
    <source>
        <tissue evidence="1">Leaf</tissue>
    </source>
</reference>
<name>A0A2P2M6C8_RHIMU</name>
<dbReference type="EMBL" id="GGEC01045298">
    <property type="protein sequence ID" value="MBX25782.1"/>
    <property type="molecule type" value="Transcribed_RNA"/>
</dbReference>
<keyword evidence="1" id="KW-0547">Nucleotide-binding</keyword>
<sequence>MTRPPSTQPASFRY</sequence>
<keyword evidence="1" id="KW-0378">Hydrolase</keyword>
<keyword evidence="1" id="KW-0067">ATP-binding</keyword>
<proteinExistence type="predicted"/>
<protein>
    <submittedName>
        <fullName evidence="1">Putative pre-mRNA-splicing factor ATP-dependent RNA helicase DEAH9</fullName>
    </submittedName>
</protein>